<dbReference type="Gene3D" id="3.100.10.10">
    <property type="match status" value="1"/>
</dbReference>
<dbReference type="InterPro" id="IPR036227">
    <property type="entry name" value="Ribosomal_uL15/eL18_sf"/>
</dbReference>
<evidence type="ECO:0000259" key="6">
    <source>
        <dbReference type="Pfam" id="PF00828"/>
    </source>
</evidence>
<dbReference type="STRING" id="86630.A0A367KD94"/>
<evidence type="ECO:0000256" key="5">
    <source>
        <dbReference type="SAM" id="MobiDB-lite"/>
    </source>
</evidence>
<proteinExistence type="inferred from homology"/>
<accession>A0A367KD94</accession>
<feature type="domain" description="Large ribosomal subunit protein uL15/eL18" evidence="6">
    <location>
        <begin position="306"/>
        <end position="373"/>
    </location>
</feature>
<evidence type="ECO:0000256" key="4">
    <source>
        <dbReference type="RuleBase" id="RU003888"/>
    </source>
</evidence>
<dbReference type="SUPFAM" id="SSF52080">
    <property type="entry name" value="Ribosomal proteins L15p and L18e"/>
    <property type="match status" value="1"/>
</dbReference>
<dbReference type="GO" id="GO:0003735">
    <property type="term" value="F:structural constituent of ribosome"/>
    <property type="evidence" value="ECO:0007669"/>
    <property type="project" value="InterPro"/>
</dbReference>
<organism evidence="7 8">
    <name type="scientific">Rhizopus azygosporus</name>
    <name type="common">Rhizopus microsporus var. azygosporus</name>
    <dbReference type="NCBI Taxonomy" id="86630"/>
    <lineage>
        <taxon>Eukaryota</taxon>
        <taxon>Fungi</taxon>
        <taxon>Fungi incertae sedis</taxon>
        <taxon>Mucoromycota</taxon>
        <taxon>Mucoromycotina</taxon>
        <taxon>Mucoromycetes</taxon>
        <taxon>Mucorales</taxon>
        <taxon>Mucorineae</taxon>
        <taxon>Rhizopodaceae</taxon>
        <taxon>Rhizopus</taxon>
    </lineage>
</organism>
<evidence type="ECO:0000256" key="3">
    <source>
        <dbReference type="ARBA" id="ARBA00023274"/>
    </source>
</evidence>
<dbReference type="AlphaFoldDB" id="A0A367KD94"/>
<protein>
    <submittedName>
        <fullName evidence="7">60S ribosomal protein L27A</fullName>
    </submittedName>
</protein>
<keyword evidence="3 4" id="KW-0687">Ribonucleoprotein</keyword>
<dbReference type="PANTHER" id="PTHR11721:SF3">
    <property type="entry name" value="LARGE RIBOSOMAL SUBUNIT PROTEIN UL15"/>
    <property type="match status" value="1"/>
</dbReference>
<reference evidence="7 8" key="1">
    <citation type="journal article" date="2018" name="G3 (Bethesda)">
        <title>Phylogenetic and Phylogenomic Definition of Rhizopus Species.</title>
        <authorList>
            <person name="Gryganskyi A.P."/>
            <person name="Golan J."/>
            <person name="Dolatabadi S."/>
            <person name="Mondo S."/>
            <person name="Robb S."/>
            <person name="Idnurm A."/>
            <person name="Muszewska A."/>
            <person name="Steczkiewicz K."/>
            <person name="Masonjones S."/>
            <person name="Liao H.L."/>
            <person name="Gajdeczka M.T."/>
            <person name="Anike F."/>
            <person name="Vuek A."/>
            <person name="Anishchenko I.M."/>
            <person name="Voigt K."/>
            <person name="de Hoog G.S."/>
            <person name="Smith M.E."/>
            <person name="Heitman J."/>
            <person name="Vilgalys R."/>
            <person name="Stajich J.E."/>
        </authorList>
    </citation>
    <scope>NUCLEOTIDE SEQUENCE [LARGE SCALE GENOMIC DNA]</scope>
    <source>
        <strain evidence="7 8">CBS 357.93</strain>
    </source>
</reference>
<feature type="region of interest" description="Disordered" evidence="5">
    <location>
        <begin position="230"/>
        <end position="275"/>
    </location>
</feature>
<dbReference type="InterPro" id="IPR021131">
    <property type="entry name" value="Ribosomal_uL15/eL18"/>
</dbReference>
<comment type="caution">
    <text evidence="7">The sequence shown here is derived from an EMBL/GenBank/DDBJ whole genome shotgun (WGS) entry which is preliminary data.</text>
</comment>
<name>A0A367KD94_RHIAZ</name>
<evidence type="ECO:0000256" key="2">
    <source>
        <dbReference type="ARBA" id="ARBA00022980"/>
    </source>
</evidence>
<evidence type="ECO:0000256" key="1">
    <source>
        <dbReference type="ARBA" id="ARBA00007320"/>
    </source>
</evidence>
<evidence type="ECO:0000313" key="7">
    <source>
        <dbReference type="EMBL" id="RCH99801.1"/>
    </source>
</evidence>
<dbReference type="PROSITE" id="PS00475">
    <property type="entry name" value="RIBOSOMAL_L15"/>
    <property type="match status" value="1"/>
</dbReference>
<sequence length="376" mass="43247">MNVQQAFNYFYLLEKQFWSKLDKDMIKYVTFDGELSPEDMLLYGEFGFTLLELKPCTLVEFRDAQVTRLYCEQVVVPALHSLEEKTLDYFIITNRVKTPESDLQGALLIYHKDHQGIIATFDHDTTVPEERMAEILDYPGHLPSSEQEVSTMKTVIYLHDRKATQVVLTTFAIQTHQTDAMISHFQRYKHACKERLDIDLSLIVQDDEEIINSKAARPLQHRQDQSLPLFHSPEMPTRLHHNRKKRGHVSAGHGRVGKHRKHPGGRGLAGGQHHHRTNMDKYHPGYFGKVGMRHFHLKKNPLWRPVINLDKIWTLAGEGVREKYKNTEKVPVIDTLQHGYAKVLAKGTISQPVIVRTRYVSALAEKKIKEAGGGKC</sequence>
<dbReference type="EMBL" id="PJQL01000099">
    <property type="protein sequence ID" value="RCH99801.1"/>
    <property type="molecule type" value="Genomic_DNA"/>
</dbReference>
<dbReference type="PANTHER" id="PTHR11721">
    <property type="entry name" value="60S RIBOSOMAL PROTEIN L27A"/>
    <property type="match status" value="1"/>
</dbReference>
<evidence type="ECO:0000313" key="8">
    <source>
        <dbReference type="Proteomes" id="UP000252139"/>
    </source>
</evidence>
<keyword evidence="8" id="KW-1185">Reference proteome</keyword>
<dbReference type="Proteomes" id="UP000252139">
    <property type="component" value="Unassembled WGS sequence"/>
</dbReference>
<dbReference type="GO" id="GO:0022625">
    <property type="term" value="C:cytosolic large ribosomal subunit"/>
    <property type="evidence" value="ECO:0007669"/>
    <property type="project" value="TreeGrafter"/>
</dbReference>
<keyword evidence="2 4" id="KW-0689">Ribosomal protein</keyword>
<dbReference type="Pfam" id="PF00828">
    <property type="entry name" value="Ribosomal_L27A"/>
    <property type="match status" value="1"/>
</dbReference>
<feature type="compositionally biased region" description="Basic residues" evidence="5">
    <location>
        <begin position="238"/>
        <end position="248"/>
    </location>
</feature>
<feature type="compositionally biased region" description="Basic residues" evidence="5">
    <location>
        <begin position="255"/>
        <end position="264"/>
    </location>
</feature>
<dbReference type="InterPro" id="IPR001196">
    <property type="entry name" value="Ribosomal_uL15_CS"/>
</dbReference>
<gene>
    <name evidence="7" type="primary">RPL27A_5</name>
    <name evidence="7" type="ORF">CU097_013377</name>
</gene>
<comment type="similarity">
    <text evidence="1 4">Belongs to the universal ribosomal protein uL15 family.</text>
</comment>
<dbReference type="GO" id="GO:0006412">
    <property type="term" value="P:translation"/>
    <property type="evidence" value="ECO:0007669"/>
    <property type="project" value="InterPro"/>
</dbReference>
<dbReference type="OrthoDB" id="61900at2759"/>